<name>A0A3M6V0B0_POCDA</name>
<evidence type="ECO:0000313" key="1">
    <source>
        <dbReference type="EMBL" id="RMX59381.1"/>
    </source>
</evidence>
<proteinExistence type="predicted"/>
<sequence>MQVAPVVAKNIQVHWIYHCLQWVTPAPWKKKSGRQVAFHSSHSVPKKIIAVKKEQERYSVLLYSVVNQQKRISRCAALFQKSHTPVKTQQFKHTSDGTKLIIHNLTKYSFQYSGHNGYIANPLSCKNF</sequence>
<dbReference type="EMBL" id="RCHS01000360">
    <property type="protein sequence ID" value="RMX59381.1"/>
    <property type="molecule type" value="Genomic_DNA"/>
</dbReference>
<organism evidence="1 2">
    <name type="scientific">Pocillopora damicornis</name>
    <name type="common">Cauliflower coral</name>
    <name type="synonym">Millepora damicornis</name>
    <dbReference type="NCBI Taxonomy" id="46731"/>
    <lineage>
        <taxon>Eukaryota</taxon>
        <taxon>Metazoa</taxon>
        <taxon>Cnidaria</taxon>
        <taxon>Anthozoa</taxon>
        <taxon>Hexacorallia</taxon>
        <taxon>Scleractinia</taxon>
        <taxon>Astrocoeniina</taxon>
        <taxon>Pocilloporidae</taxon>
        <taxon>Pocillopora</taxon>
    </lineage>
</organism>
<dbReference type="Proteomes" id="UP000275408">
    <property type="component" value="Unassembled WGS sequence"/>
</dbReference>
<reference evidence="1 2" key="1">
    <citation type="journal article" date="2018" name="Sci. Rep.">
        <title>Comparative analysis of the Pocillopora damicornis genome highlights role of immune system in coral evolution.</title>
        <authorList>
            <person name="Cunning R."/>
            <person name="Bay R.A."/>
            <person name="Gillette P."/>
            <person name="Baker A.C."/>
            <person name="Traylor-Knowles N."/>
        </authorList>
    </citation>
    <scope>NUCLEOTIDE SEQUENCE [LARGE SCALE GENOMIC DNA]</scope>
    <source>
        <strain evidence="1">RSMAS</strain>
        <tissue evidence="1">Whole animal</tissue>
    </source>
</reference>
<protein>
    <submittedName>
        <fullName evidence="1">Uncharacterized protein</fullName>
    </submittedName>
</protein>
<dbReference type="AlphaFoldDB" id="A0A3M6V0B0"/>
<comment type="caution">
    <text evidence="1">The sequence shown here is derived from an EMBL/GenBank/DDBJ whole genome shotgun (WGS) entry which is preliminary data.</text>
</comment>
<accession>A0A3M6V0B0</accession>
<keyword evidence="2" id="KW-1185">Reference proteome</keyword>
<gene>
    <name evidence="1" type="ORF">pdam_00016389</name>
</gene>
<evidence type="ECO:0000313" key="2">
    <source>
        <dbReference type="Proteomes" id="UP000275408"/>
    </source>
</evidence>